<dbReference type="Proteomes" id="UP000502756">
    <property type="component" value="Chromosome"/>
</dbReference>
<dbReference type="RefSeq" id="WP_171739337.1">
    <property type="nucleotide sequence ID" value="NZ_CP053435.1"/>
</dbReference>
<name>A0A6M5Y4R4_9BACT</name>
<dbReference type="EMBL" id="CP053435">
    <property type="protein sequence ID" value="QJW89498.1"/>
    <property type="molecule type" value="Genomic_DNA"/>
</dbReference>
<accession>A0A6M5Y4R4</accession>
<evidence type="ECO:0000313" key="2">
    <source>
        <dbReference type="Proteomes" id="UP000502756"/>
    </source>
</evidence>
<reference evidence="1 2" key="1">
    <citation type="submission" date="2020-05" db="EMBL/GenBank/DDBJ databases">
        <title>Genome sequencing of Spirosoma sp. TS118.</title>
        <authorList>
            <person name="Lee J.-H."/>
            <person name="Jeong S."/>
            <person name="Zhao L."/>
            <person name="Jung J.-H."/>
            <person name="Kim M.-K."/>
            <person name="Lim S."/>
        </authorList>
    </citation>
    <scope>NUCLEOTIDE SEQUENCE [LARGE SCALE GENOMIC DNA]</scope>
    <source>
        <strain evidence="1 2">TS118</strain>
    </source>
</reference>
<protein>
    <submittedName>
        <fullName evidence="1">Uncharacterized protein</fullName>
    </submittedName>
</protein>
<sequence length="123" mass="14144">MESIYNWLLQSMGNEGNWYTILNVYPETTPGESRYLDVMARTKDFEIVNFLIYSPKNGDGSGDEPDELNGRTVLEKIIFADEHQVFDFIADNKRPGVENPQPQAGIEVLLLEPTDEQSFERRQ</sequence>
<proteinExistence type="predicted"/>
<gene>
    <name evidence="1" type="ORF">HNV11_08960</name>
</gene>
<dbReference type="KEGG" id="stae:HNV11_08960"/>
<organism evidence="1 2">
    <name type="scientific">Spirosoma taeanense</name>
    <dbReference type="NCBI Taxonomy" id="2735870"/>
    <lineage>
        <taxon>Bacteria</taxon>
        <taxon>Pseudomonadati</taxon>
        <taxon>Bacteroidota</taxon>
        <taxon>Cytophagia</taxon>
        <taxon>Cytophagales</taxon>
        <taxon>Cytophagaceae</taxon>
        <taxon>Spirosoma</taxon>
    </lineage>
</organism>
<evidence type="ECO:0000313" key="1">
    <source>
        <dbReference type="EMBL" id="QJW89498.1"/>
    </source>
</evidence>
<keyword evidence="2" id="KW-1185">Reference proteome</keyword>
<dbReference type="AlphaFoldDB" id="A0A6M5Y4R4"/>